<feature type="domain" description="Phosphoribosyltransferase" evidence="2">
    <location>
        <begin position="197"/>
        <end position="227"/>
    </location>
</feature>
<dbReference type="PANTHER" id="PTHR47505">
    <property type="entry name" value="DNA UTILIZATION PROTEIN YHGH"/>
    <property type="match status" value="1"/>
</dbReference>
<reference evidence="3" key="2">
    <citation type="submission" date="2021-09" db="EMBL/GenBank/DDBJ databases">
        <authorList>
            <person name="Gilroy R."/>
        </authorList>
    </citation>
    <scope>NUCLEOTIDE SEQUENCE</scope>
    <source>
        <strain evidence="3">4100</strain>
    </source>
</reference>
<dbReference type="InterPro" id="IPR029057">
    <property type="entry name" value="PRTase-like"/>
</dbReference>
<dbReference type="Pfam" id="PF00156">
    <property type="entry name" value="Pribosyltran"/>
    <property type="match status" value="1"/>
</dbReference>
<accession>A0A921JH85</accession>
<name>A0A921JH85_9BACT</name>
<dbReference type="CDD" id="cd06223">
    <property type="entry name" value="PRTases_typeI"/>
    <property type="match status" value="1"/>
</dbReference>
<evidence type="ECO:0000259" key="2">
    <source>
        <dbReference type="Pfam" id="PF00156"/>
    </source>
</evidence>
<evidence type="ECO:0000256" key="1">
    <source>
        <dbReference type="ARBA" id="ARBA00008007"/>
    </source>
</evidence>
<dbReference type="PANTHER" id="PTHR47505:SF1">
    <property type="entry name" value="DNA UTILIZATION PROTEIN YHGH"/>
    <property type="match status" value="1"/>
</dbReference>
<organism evidence="3 4">
    <name type="scientific">Candidatus Amulumruptor caecigallinarius</name>
    <dbReference type="NCBI Taxonomy" id="2109911"/>
    <lineage>
        <taxon>Bacteria</taxon>
        <taxon>Pseudomonadati</taxon>
        <taxon>Bacteroidota</taxon>
        <taxon>Bacteroidia</taxon>
        <taxon>Bacteroidales</taxon>
        <taxon>Muribaculaceae</taxon>
        <taxon>Candidatus Amulumruptor</taxon>
    </lineage>
</organism>
<protein>
    <submittedName>
        <fullName evidence="3">ComF family protein</fullName>
    </submittedName>
</protein>
<dbReference type="InterPro" id="IPR051910">
    <property type="entry name" value="ComF/GntX_DNA_util-trans"/>
</dbReference>
<comment type="similarity">
    <text evidence="1">Belongs to the ComF/GntX family.</text>
</comment>
<sequence>MSHRISEAIRDLTGALANLAWPRTCEVCGCALVKGEDVVCLKCYNTMPMVGLHTQEFNLLHQRLAGHLLFERVGSMFWYYRDTPHARLIHHAKYNGRPRIGRILARRYALTLKHDGFFDGIDAIIPIPLSPLKLLRRGYNQSDAIALGLRDVSGINIVHGLATSRYRSTQTRRNAYARWINARNGFKAFPDKLRGLSHVLIVDDVLTTGATILAAAEALHSADPTLRLSVFTLAASHLR</sequence>
<dbReference type="Proteomes" id="UP000711407">
    <property type="component" value="Unassembled WGS sequence"/>
</dbReference>
<comment type="caution">
    <text evidence="3">The sequence shown here is derived from an EMBL/GenBank/DDBJ whole genome shotgun (WGS) entry which is preliminary data.</text>
</comment>
<dbReference type="SUPFAM" id="SSF53271">
    <property type="entry name" value="PRTase-like"/>
    <property type="match status" value="1"/>
</dbReference>
<evidence type="ECO:0000313" key="3">
    <source>
        <dbReference type="EMBL" id="HJE38216.1"/>
    </source>
</evidence>
<dbReference type="AlphaFoldDB" id="A0A921JH85"/>
<dbReference type="InterPro" id="IPR000836">
    <property type="entry name" value="PRTase_dom"/>
</dbReference>
<dbReference type="Gene3D" id="3.40.50.2020">
    <property type="match status" value="1"/>
</dbReference>
<reference evidence="3" key="1">
    <citation type="journal article" date="2021" name="PeerJ">
        <title>Extensive microbial diversity within the chicken gut microbiome revealed by metagenomics and culture.</title>
        <authorList>
            <person name="Gilroy R."/>
            <person name="Ravi A."/>
            <person name="Getino M."/>
            <person name="Pursley I."/>
            <person name="Horton D.L."/>
            <person name="Alikhan N.F."/>
            <person name="Baker D."/>
            <person name="Gharbi K."/>
            <person name="Hall N."/>
            <person name="Watson M."/>
            <person name="Adriaenssens E.M."/>
            <person name="Foster-Nyarko E."/>
            <person name="Jarju S."/>
            <person name="Secka A."/>
            <person name="Antonio M."/>
            <person name="Oren A."/>
            <person name="Chaudhuri R.R."/>
            <person name="La Ragione R."/>
            <person name="Hildebrand F."/>
            <person name="Pallen M.J."/>
        </authorList>
    </citation>
    <scope>NUCLEOTIDE SEQUENCE</scope>
    <source>
        <strain evidence="3">4100</strain>
    </source>
</reference>
<proteinExistence type="inferred from homology"/>
<gene>
    <name evidence="3" type="ORF">K8V47_00410</name>
</gene>
<evidence type="ECO:0000313" key="4">
    <source>
        <dbReference type="Proteomes" id="UP000711407"/>
    </source>
</evidence>
<dbReference type="EMBL" id="DYXT01000005">
    <property type="protein sequence ID" value="HJE38216.1"/>
    <property type="molecule type" value="Genomic_DNA"/>
</dbReference>